<dbReference type="SUPFAM" id="SSF48403">
    <property type="entry name" value="Ankyrin repeat"/>
    <property type="match status" value="1"/>
</dbReference>
<dbReference type="PANTHER" id="PTHR24198:SF165">
    <property type="entry name" value="ANKYRIN REPEAT-CONTAINING PROTEIN-RELATED"/>
    <property type="match status" value="1"/>
</dbReference>
<evidence type="ECO:0000313" key="4">
    <source>
        <dbReference type="Proteomes" id="UP000649617"/>
    </source>
</evidence>
<dbReference type="OrthoDB" id="71307at2759"/>
<gene>
    <name evidence="3" type="primary">ANKRA2</name>
    <name evidence="3" type="ORF">SPIL2461_LOCUS3186</name>
</gene>
<dbReference type="Proteomes" id="UP000649617">
    <property type="component" value="Unassembled WGS sequence"/>
</dbReference>
<sequence>DMEGPHFEPPRKRGDFLASRPRLHGSRYVDALPDVDQQLENAIVMGDLAWVKDCIKKGANVNCRLDEKGFTPLMLASEGGWANIVRYLVENTDVDMEAVDSGGFNAADIAALNGYLSWEERGKNADVADIVNYLKDRGLEYSWRGAVIGGDIDRINEFLENGQDIEERTGYYCEGNYQYTAFQMAMKFGRQNVARYLMCLGAVVPRDICETQIPFESELRGFT</sequence>
<protein>
    <submittedName>
        <fullName evidence="3">ANKRA2 protein</fullName>
    </submittedName>
</protein>
<keyword evidence="2" id="KW-0040">ANK repeat</keyword>
<dbReference type="InterPro" id="IPR002110">
    <property type="entry name" value="Ankyrin_rpt"/>
</dbReference>
<evidence type="ECO:0000256" key="2">
    <source>
        <dbReference type="ARBA" id="ARBA00023043"/>
    </source>
</evidence>
<accession>A0A812KAS2</accession>
<feature type="non-terminal residue" evidence="3">
    <location>
        <position position="1"/>
    </location>
</feature>
<proteinExistence type="predicted"/>
<keyword evidence="1" id="KW-0677">Repeat</keyword>
<dbReference type="AlphaFoldDB" id="A0A812KAS2"/>
<name>A0A812KAS2_SYMPI</name>
<dbReference type="SMART" id="SM00248">
    <property type="entry name" value="ANK"/>
    <property type="match status" value="3"/>
</dbReference>
<keyword evidence="4" id="KW-1185">Reference proteome</keyword>
<evidence type="ECO:0000313" key="3">
    <source>
        <dbReference type="EMBL" id="CAE7225835.1"/>
    </source>
</evidence>
<reference evidence="3" key="1">
    <citation type="submission" date="2021-02" db="EMBL/GenBank/DDBJ databases">
        <authorList>
            <person name="Dougan E. K."/>
            <person name="Rhodes N."/>
            <person name="Thang M."/>
            <person name="Chan C."/>
        </authorList>
    </citation>
    <scope>NUCLEOTIDE SEQUENCE</scope>
</reference>
<dbReference type="EMBL" id="CAJNIZ010003780">
    <property type="protein sequence ID" value="CAE7225835.1"/>
    <property type="molecule type" value="Genomic_DNA"/>
</dbReference>
<evidence type="ECO:0000256" key="1">
    <source>
        <dbReference type="ARBA" id="ARBA00022737"/>
    </source>
</evidence>
<dbReference type="Gene3D" id="1.25.40.20">
    <property type="entry name" value="Ankyrin repeat-containing domain"/>
    <property type="match status" value="1"/>
</dbReference>
<dbReference type="PANTHER" id="PTHR24198">
    <property type="entry name" value="ANKYRIN REPEAT AND PROTEIN KINASE DOMAIN-CONTAINING PROTEIN"/>
    <property type="match status" value="1"/>
</dbReference>
<dbReference type="InterPro" id="IPR036770">
    <property type="entry name" value="Ankyrin_rpt-contain_sf"/>
</dbReference>
<comment type="caution">
    <text evidence="3">The sequence shown here is derived from an EMBL/GenBank/DDBJ whole genome shotgun (WGS) entry which is preliminary data.</text>
</comment>
<organism evidence="3 4">
    <name type="scientific">Symbiodinium pilosum</name>
    <name type="common">Dinoflagellate</name>
    <dbReference type="NCBI Taxonomy" id="2952"/>
    <lineage>
        <taxon>Eukaryota</taxon>
        <taxon>Sar</taxon>
        <taxon>Alveolata</taxon>
        <taxon>Dinophyceae</taxon>
        <taxon>Suessiales</taxon>
        <taxon>Symbiodiniaceae</taxon>
        <taxon>Symbiodinium</taxon>
    </lineage>
</organism>
<dbReference type="Pfam" id="PF12796">
    <property type="entry name" value="Ank_2"/>
    <property type="match status" value="1"/>
</dbReference>